<evidence type="ECO:0000313" key="4">
    <source>
        <dbReference type="Proteomes" id="UP000887565"/>
    </source>
</evidence>
<evidence type="ECO:0000259" key="3">
    <source>
        <dbReference type="Pfam" id="PF22956"/>
    </source>
</evidence>
<reference evidence="5" key="1">
    <citation type="submission" date="2022-11" db="UniProtKB">
        <authorList>
            <consortium name="WormBaseParasite"/>
        </authorList>
    </citation>
    <scope>IDENTIFICATION</scope>
</reference>
<keyword evidence="2" id="KW-0812">Transmembrane</keyword>
<dbReference type="Proteomes" id="UP000887565">
    <property type="component" value="Unplaced"/>
</dbReference>
<dbReference type="AlphaFoldDB" id="A0A915K969"/>
<keyword evidence="1" id="KW-0677">Repeat</keyword>
<feature type="transmembrane region" description="Helical" evidence="2">
    <location>
        <begin position="45"/>
        <end position="64"/>
    </location>
</feature>
<sequence>MERNIEPATTFEFVLITPALITKRLYNDRVIVKKLKLSGDQVLSIQNQALIVSLTTSLIRILAYTENKLKAMRMLKLMATCSKEPIILDQISPYIV</sequence>
<name>A0A915K969_ROMCU</name>
<evidence type="ECO:0000256" key="2">
    <source>
        <dbReference type="SAM" id="Phobius"/>
    </source>
</evidence>
<keyword evidence="4" id="KW-1185">Reference proteome</keyword>
<proteinExistence type="predicted"/>
<protein>
    <recommendedName>
        <fullName evidence="3">Phosphatase 2A Regulatory Subunit A helical domain-containing protein</fullName>
    </recommendedName>
</protein>
<dbReference type="Pfam" id="PF22956">
    <property type="entry name" value="VPS15-like_hel"/>
    <property type="match status" value="1"/>
</dbReference>
<accession>A0A915K969</accession>
<keyword evidence="2" id="KW-0472">Membrane</keyword>
<evidence type="ECO:0000313" key="5">
    <source>
        <dbReference type="WBParaSite" id="nRc.2.0.1.t34715-RA"/>
    </source>
</evidence>
<dbReference type="WBParaSite" id="nRc.2.0.1.t34715-RA">
    <property type="protein sequence ID" value="nRc.2.0.1.t34715-RA"/>
    <property type="gene ID" value="nRc.2.0.1.g34715"/>
</dbReference>
<organism evidence="4 5">
    <name type="scientific">Romanomermis culicivorax</name>
    <name type="common">Nematode worm</name>
    <dbReference type="NCBI Taxonomy" id="13658"/>
    <lineage>
        <taxon>Eukaryota</taxon>
        <taxon>Metazoa</taxon>
        <taxon>Ecdysozoa</taxon>
        <taxon>Nematoda</taxon>
        <taxon>Enoplea</taxon>
        <taxon>Dorylaimia</taxon>
        <taxon>Mermithida</taxon>
        <taxon>Mermithoidea</taxon>
        <taxon>Mermithidae</taxon>
        <taxon>Romanomermis</taxon>
    </lineage>
</organism>
<dbReference type="InterPro" id="IPR055231">
    <property type="entry name" value="2AA_helical"/>
</dbReference>
<evidence type="ECO:0000256" key="1">
    <source>
        <dbReference type="ARBA" id="ARBA00022737"/>
    </source>
</evidence>
<keyword evidence="2" id="KW-1133">Transmembrane helix</keyword>
<feature type="domain" description="Phosphatase 2A Regulatory Subunit A helical" evidence="3">
    <location>
        <begin position="51"/>
        <end position="96"/>
    </location>
</feature>